<evidence type="ECO:0000313" key="1">
    <source>
        <dbReference type="EMBL" id="KAG5186464.1"/>
    </source>
</evidence>
<dbReference type="Proteomes" id="UP000664859">
    <property type="component" value="Unassembled WGS sequence"/>
</dbReference>
<reference evidence="1" key="1">
    <citation type="submission" date="2021-02" db="EMBL/GenBank/DDBJ databases">
        <title>First Annotated Genome of the Yellow-green Alga Tribonema minus.</title>
        <authorList>
            <person name="Mahan K.M."/>
        </authorList>
    </citation>
    <scope>NUCLEOTIDE SEQUENCE</scope>
    <source>
        <strain evidence="1">UTEX B ZZ1240</strain>
    </source>
</reference>
<evidence type="ECO:0000313" key="2">
    <source>
        <dbReference type="Proteomes" id="UP000664859"/>
    </source>
</evidence>
<protein>
    <submittedName>
        <fullName evidence="1">Uncharacterized protein</fullName>
    </submittedName>
</protein>
<name>A0A835Z5F6_9STRA</name>
<proteinExistence type="predicted"/>
<comment type="caution">
    <text evidence="1">The sequence shown here is derived from an EMBL/GenBank/DDBJ whole genome shotgun (WGS) entry which is preliminary data.</text>
</comment>
<organism evidence="1 2">
    <name type="scientific">Tribonema minus</name>
    <dbReference type="NCBI Taxonomy" id="303371"/>
    <lineage>
        <taxon>Eukaryota</taxon>
        <taxon>Sar</taxon>
        <taxon>Stramenopiles</taxon>
        <taxon>Ochrophyta</taxon>
        <taxon>PX clade</taxon>
        <taxon>Xanthophyceae</taxon>
        <taxon>Tribonematales</taxon>
        <taxon>Tribonemataceae</taxon>
        <taxon>Tribonema</taxon>
    </lineage>
</organism>
<gene>
    <name evidence="1" type="ORF">JKP88DRAFT_241072</name>
</gene>
<accession>A0A835Z5F6</accession>
<keyword evidence="2" id="KW-1185">Reference proteome</keyword>
<sequence>MARKSTRTNAYPTVKPLQDIFASRPSGVTMIGPDRHVWQSSYHDGLPHHTSDNSGNMPFLKPEGIDPRNYVNKYIVGPNQKLLMGYKDSQGQYGWREEKNVMSENTVGFKLPASEEVPASLDANAIDDKGIALNIFVGAVASYRRADALPVYWDGECFFDIEKNELYVPESFKRGIPTTYGLKGTVYIPQETYLEDLLIPIEDQELSFPTEYHAQNTYDSIDVKSDGRHKKTNRKVGSQNAKECFESAWEQAVFEIEDIFTMPGAPYRERRTILETFIKPLKDAYKQIRLIPTMPIHSREWAMSAYENTPPNAYLVLTDPDSVFEGAVDPKERAPPRRRRTLDQKEFAGPLVGWKLDGSGKLEGVVVEGTSTVNKSAIVVHPGQLWVGDATKDNATIATVRRRMNQDISGIKKARETYGIKIPSEFINRMVKAYEDDFEAQTRSLQAIDKPVTSQRARAARAIRNLMGYSIGKGKPIRTEYGGVEVDLALLKFIVNWTTTDLTKDAAGGKHDFFSIIDELTEQLAKFVHECGEKIDPGARDIVVDATTINTAAIAAAPTTATNYVKKIWDAMTDKEKTSLVDGLLKYNTHNPDAWGYWKKIAKEEAGTIATGADRIKNPVMPIITGNVILAMLSSDDDPIYPMTAQKIEDLFAVDVPEYTPKTAGGDKVVMNTGDIDMKKARAFRQITLEIVGRLIQSIKPDPLFVYRDASKDPKNLLEWSTAQTVYFQRSFPYGALIHFKVVKGDFIDESTKDDDSYAMTKVTVV</sequence>
<dbReference type="AlphaFoldDB" id="A0A835Z5F6"/>
<dbReference type="EMBL" id="JAFCMP010000112">
    <property type="protein sequence ID" value="KAG5186464.1"/>
    <property type="molecule type" value="Genomic_DNA"/>
</dbReference>